<dbReference type="Gene3D" id="3.40.228.10">
    <property type="entry name" value="Dimethylsulfoxide Reductase, domain 2"/>
    <property type="match status" value="1"/>
</dbReference>
<dbReference type="InterPro" id="IPR009010">
    <property type="entry name" value="Asp_de-COase-like_dom_sf"/>
</dbReference>
<feature type="domain" description="4Fe-4S Mo/W bis-MGD-type" evidence="4">
    <location>
        <begin position="1"/>
        <end position="57"/>
    </location>
</feature>
<dbReference type="Gene3D" id="3.40.50.740">
    <property type="match status" value="1"/>
</dbReference>
<evidence type="ECO:0000256" key="3">
    <source>
        <dbReference type="ARBA" id="ARBA00023014"/>
    </source>
</evidence>
<proteinExistence type="predicted"/>
<dbReference type="Gene3D" id="2.40.40.20">
    <property type="match status" value="1"/>
</dbReference>
<keyword evidence="2" id="KW-0408">Iron</keyword>
<dbReference type="Proteomes" id="UP000184001">
    <property type="component" value="Unassembled WGS sequence"/>
</dbReference>
<dbReference type="PROSITE" id="PS51669">
    <property type="entry name" value="4FE4S_MOW_BIS_MGD"/>
    <property type="match status" value="1"/>
</dbReference>
<dbReference type="PANTHER" id="PTHR43742:SF6">
    <property type="entry name" value="OXIDOREDUCTASE YYAE-RELATED"/>
    <property type="match status" value="1"/>
</dbReference>
<dbReference type="PANTHER" id="PTHR43742">
    <property type="entry name" value="TRIMETHYLAMINE-N-OXIDE REDUCTASE"/>
    <property type="match status" value="1"/>
</dbReference>
<sequence>MERISACTLDCPDGCSTIVKIDEHGNTSIKGNPTHPVTQGYTCKKGKHALARINAPDRITTPLMRDGTTFVPVSWEKALNTIANKISTLRTTPERMLHVRGFGFHGVLADTSRYLFGQLEASSTHGALCNNAIIDSCILDFGELDQNSYTELLNADCIVNWGRDVLRSSIHTAALLKDAQNNGCQLISISPVSPKEGMRIHVSDTHIQIRPGTDRFLAAAIIRRLSEAGISDTILNRTSNGSEFLAFIKELDEKKLLDTCGIRSEELNTLVEIYGKENCAVSSILGWGLQRYTYGGENVRYINALSMLSGNIGKKGAGSYGGVSTGRNFDSTWRSGGKTARKLLTPKLADEILDAGDIEFLWCDGTNAVNQTPEANKMAKAFNTIDMVVVVDAFMNDTAKRADIILPCALIYEREDILGSYFHNYIQHSAKVFAPRGEARADYDIIKDLANRLSIPFPERDEILTTALNTKPITNLTKNPLEKIRRQGFLPTDWPTVAFKDMQFKHPDGKYRFPDPILHDELKAAVDFPLSLLSLINKDFEHSQIPADKQQEQLKAYVYPATLTQSNIEPDVQAYIVSPIGKIQVQVVADTSVHPEAVIVRRGGWMMFNRCPNTIIEAHVTDIGWNAAYYSQRVRLEPIEQ</sequence>
<dbReference type="SMART" id="SM00926">
    <property type="entry name" value="Molybdop_Fe4S4"/>
    <property type="match status" value="1"/>
</dbReference>
<organism evidence="5 6">
    <name type="scientific">Halodesulfovibrio aestuarii</name>
    <dbReference type="NCBI Taxonomy" id="126333"/>
    <lineage>
        <taxon>Bacteria</taxon>
        <taxon>Pseudomonadati</taxon>
        <taxon>Thermodesulfobacteriota</taxon>
        <taxon>Desulfovibrionia</taxon>
        <taxon>Desulfovibrionales</taxon>
        <taxon>Desulfovibrionaceae</taxon>
        <taxon>Halodesulfovibrio</taxon>
    </lineage>
</organism>
<evidence type="ECO:0000313" key="6">
    <source>
        <dbReference type="Proteomes" id="UP000184001"/>
    </source>
</evidence>
<dbReference type="Gene3D" id="3.30.2070.10">
    <property type="entry name" value="Formate dehydrogenase/DMSO reductase"/>
    <property type="match status" value="1"/>
</dbReference>
<dbReference type="Pfam" id="PF04879">
    <property type="entry name" value="Molybdop_Fe4S4"/>
    <property type="match status" value="1"/>
</dbReference>
<gene>
    <name evidence="5" type="ORF">SAMN05660830_00645</name>
</gene>
<dbReference type="GO" id="GO:0051536">
    <property type="term" value="F:iron-sulfur cluster binding"/>
    <property type="evidence" value="ECO:0007669"/>
    <property type="project" value="UniProtKB-KW"/>
</dbReference>
<dbReference type="SUPFAM" id="SSF53706">
    <property type="entry name" value="Formate dehydrogenase/DMSO reductase, domains 1-3"/>
    <property type="match status" value="1"/>
</dbReference>
<dbReference type="Pfam" id="PF00384">
    <property type="entry name" value="Molybdopterin"/>
    <property type="match status" value="1"/>
</dbReference>
<name>A0A8G2C7P0_9BACT</name>
<reference evidence="5 6" key="1">
    <citation type="submission" date="2016-11" db="EMBL/GenBank/DDBJ databases">
        <authorList>
            <person name="Varghese N."/>
            <person name="Submissions S."/>
        </authorList>
    </citation>
    <scope>NUCLEOTIDE SEQUENCE [LARGE SCALE GENOMIC DNA]</scope>
    <source>
        <strain evidence="5 6">DSM 17919</strain>
    </source>
</reference>
<keyword evidence="3" id="KW-0411">Iron-sulfur</keyword>
<evidence type="ECO:0000256" key="2">
    <source>
        <dbReference type="ARBA" id="ARBA00023004"/>
    </source>
</evidence>
<evidence type="ECO:0000313" key="5">
    <source>
        <dbReference type="EMBL" id="SHI67850.1"/>
    </source>
</evidence>
<keyword evidence="1" id="KW-0479">Metal-binding</keyword>
<dbReference type="EMBL" id="FQZR01000002">
    <property type="protein sequence ID" value="SHI67850.1"/>
    <property type="molecule type" value="Genomic_DNA"/>
</dbReference>
<dbReference type="RefSeq" id="WP_020001770.1">
    <property type="nucleotide sequence ID" value="NZ_CP192219.1"/>
</dbReference>
<dbReference type="GO" id="GO:0016491">
    <property type="term" value="F:oxidoreductase activity"/>
    <property type="evidence" value="ECO:0007669"/>
    <property type="project" value="InterPro"/>
</dbReference>
<accession>A0A8G2C7P0</accession>
<comment type="caution">
    <text evidence="5">The sequence shown here is derived from an EMBL/GenBank/DDBJ whole genome shotgun (WGS) entry which is preliminary data.</text>
</comment>
<dbReference type="SUPFAM" id="SSF50692">
    <property type="entry name" value="ADC-like"/>
    <property type="match status" value="1"/>
</dbReference>
<dbReference type="InterPro" id="IPR006656">
    <property type="entry name" value="Mopterin_OxRdtase"/>
</dbReference>
<dbReference type="InterPro" id="IPR050612">
    <property type="entry name" value="Prok_Mopterin_Oxidored"/>
</dbReference>
<dbReference type="Gene3D" id="2.20.25.90">
    <property type="entry name" value="ADC-like domains"/>
    <property type="match status" value="1"/>
</dbReference>
<dbReference type="GO" id="GO:0046872">
    <property type="term" value="F:metal ion binding"/>
    <property type="evidence" value="ECO:0007669"/>
    <property type="project" value="UniProtKB-KW"/>
</dbReference>
<protein>
    <submittedName>
        <fullName evidence="5">Anaerobic selenocysteine-containing dehydrogenase</fullName>
    </submittedName>
</protein>
<evidence type="ECO:0000259" key="4">
    <source>
        <dbReference type="PROSITE" id="PS51669"/>
    </source>
</evidence>
<evidence type="ECO:0000256" key="1">
    <source>
        <dbReference type="ARBA" id="ARBA00022723"/>
    </source>
</evidence>
<dbReference type="AlphaFoldDB" id="A0A8G2C7P0"/>
<dbReference type="InterPro" id="IPR006963">
    <property type="entry name" value="Mopterin_OxRdtase_4Fe-4S_dom"/>
</dbReference>